<organism evidence="2 3">
    <name type="scientific">Hyaloscypha hepaticicola</name>
    <dbReference type="NCBI Taxonomy" id="2082293"/>
    <lineage>
        <taxon>Eukaryota</taxon>
        <taxon>Fungi</taxon>
        <taxon>Dikarya</taxon>
        <taxon>Ascomycota</taxon>
        <taxon>Pezizomycotina</taxon>
        <taxon>Leotiomycetes</taxon>
        <taxon>Helotiales</taxon>
        <taxon>Hyaloscyphaceae</taxon>
        <taxon>Hyaloscypha</taxon>
    </lineage>
</organism>
<evidence type="ECO:0000256" key="1">
    <source>
        <dbReference type="ARBA" id="ARBA00035112"/>
    </source>
</evidence>
<dbReference type="OrthoDB" id="3687641at2759"/>
<dbReference type="PANTHER" id="PTHR33365">
    <property type="entry name" value="YALI0B05434P"/>
    <property type="match status" value="1"/>
</dbReference>
<name>A0A2J6Q627_9HELO</name>
<dbReference type="EMBL" id="KZ613480">
    <property type="protein sequence ID" value="PMD21726.1"/>
    <property type="molecule type" value="Genomic_DNA"/>
</dbReference>
<feature type="non-terminal residue" evidence="2">
    <location>
        <position position="1"/>
    </location>
</feature>
<dbReference type="GO" id="GO:0043386">
    <property type="term" value="P:mycotoxin biosynthetic process"/>
    <property type="evidence" value="ECO:0007669"/>
    <property type="project" value="InterPro"/>
</dbReference>
<proteinExistence type="inferred from homology"/>
<dbReference type="AlphaFoldDB" id="A0A2J6Q627"/>
<accession>A0A2J6Q627</accession>
<dbReference type="Proteomes" id="UP000235672">
    <property type="component" value="Unassembled WGS sequence"/>
</dbReference>
<evidence type="ECO:0000313" key="2">
    <source>
        <dbReference type="EMBL" id="PMD21726.1"/>
    </source>
</evidence>
<keyword evidence="3" id="KW-1185">Reference proteome</keyword>
<evidence type="ECO:0000313" key="3">
    <source>
        <dbReference type="Proteomes" id="UP000235672"/>
    </source>
</evidence>
<dbReference type="PANTHER" id="PTHR33365:SF13">
    <property type="entry name" value="TAT PATHWAY SIGNAL SEQUENCE"/>
    <property type="match status" value="1"/>
</dbReference>
<sequence>APLTPDVKISYEPKKFNSTLFRTSIYRQEPSPEVDQAWIDIGVHLSVILVDEDKALRAGFSKGHIKTPPAAGGQYYANVEVFHQLHCLNLLRKTSYWNHDYYANLGEVEFVNEDHIVRLHADNCLDALREQLMCTADIGILPYVRVRGKDRAYPDFPAATHMCRNFEDIREWARNAQTGREWTAHLYDPQPGDIVLDKIP</sequence>
<gene>
    <name evidence="2" type="ORF">NA56DRAFT_572077</name>
</gene>
<protein>
    <recommendedName>
        <fullName evidence="4">Tat pathway signal sequence</fullName>
    </recommendedName>
</protein>
<comment type="similarity">
    <text evidence="1">Belongs to the ustYa family.</text>
</comment>
<dbReference type="Pfam" id="PF11807">
    <property type="entry name" value="UstYa"/>
    <property type="match status" value="1"/>
</dbReference>
<dbReference type="InterPro" id="IPR021765">
    <property type="entry name" value="UstYa-like"/>
</dbReference>
<evidence type="ECO:0008006" key="4">
    <source>
        <dbReference type="Google" id="ProtNLM"/>
    </source>
</evidence>
<reference evidence="2 3" key="1">
    <citation type="submission" date="2016-05" db="EMBL/GenBank/DDBJ databases">
        <title>A degradative enzymes factory behind the ericoid mycorrhizal symbiosis.</title>
        <authorList>
            <consortium name="DOE Joint Genome Institute"/>
            <person name="Martino E."/>
            <person name="Morin E."/>
            <person name="Grelet G."/>
            <person name="Kuo A."/>
            <person name="Kohler A."/>
            <person name="Daghino S."/>
            <person name="Barry K."/>
            <person name="Choi C."/>
            <person name="Cichocki N."/>
            <person name="Clum A."/>
            <person name="Copeland A."/>
            <person name="Hainaut M."/>
            <person name="Haridas S."/>
            <person name="Labutti K."/>
            <person name="Lindquist E."/>
            <person name="Lipzen A."/>
            <person name="Khouja H.-R."/>
            <person name="Murat C."/>
            <person name="Ohm R."/>
            <person name="Olson A."/>
            <person name="Spatafora J."/>
            <person name="Veneault-Fourrey C."/>
            <person name="Henrissat B."/>
            <person name="Grigoriev I."/>
            <person name="Martin F."/>
            <person name="Perotto S."/>
        </authorList>
    </citation>
    <scope>NUCLEOTIDE SEQUENCE [LARGE SCALE GENOMIC DNA]</scope>
    <source>
        <strain evidence="2 3">UAMH 7357</strain>
    </source>
</reference>